<feature type="coiled-coil region" evidence="1">
    <location>
        <begin position="202"/>
        <end position="246"/>
    </location>
</feature>
<feature type="transmembrane region" description="Helical" evidence="2">
    <location>
        <begin position="59"/>
        <end position="75"/>
    </location>
</feature>
<dbReference type="Proteomes" id="UP000642920">
    <property type="component" value="Unassembled WGS sequence"/>
</dbReference>
<dbReference type="RefSeq" id="WP_201917565.1">
    <property type="nucleotide sequence ID" value="NZ_JAERQG010000001.1"/>
</dbReference>
<evidence type="ECO:0008006" key="5">
    <source>
        <dbReference type="Google" id="ProtNLM"/>
    </source>
</evidence>
<feature type="transmembrane region" description="Helical" evidence="2">
    <location>
        <begin position="33"/>
        <end position="53"/>
    </location>
</feature>
<accession>A0A937ACU8</accession>
<feature type="transmembrane region" description="Helical" evidence="2">
    <location>
        <begin position="113"/>
        <end position="129"/>
    </location>
</feature>
<evidence type="ECO:0000256" key="1">
    <source>
        <dbReference type="SAM" id="Coils"/>
    </source>
</evidence>
<feature type="transmembrane region" description="Helical" evidence="2">
    <location>
        <begin position="136"/>
        <end position="158"/>
    </location>
</feature>
<evidence type="ECO:0000256" key="2">
    <source>
        <dbReference type="SAM" id="Phobius"/>
    </source>
</evidence>
<feature type="transmembrane region" description="Helical" evidence="2">
    <location>
        <begin position="178"/>
        <end position="197"/>
    </location>
</feature>
<dbReference type="EMBL" id="JAERQG010000001">
    <property type="protein sequence ID" value="MBL0764204.1"/>
    <property type="molecule type" value="Genomic_DNA"/>
</dbReference>
<evidence type="ECO:0000313" key="4">
    <source>
        <dbReference type="Proteomes" id="UP000642920"/>
    </source>
</evidence>
<keyword evidence="2" id="KW-1133">Transmembrane helix</keyword>
<keyword evidence="2" id="KW-0812">Transmembrane</keyword>
<comment type="caution">
    <text evidence="3">The sequence shown here is derived from an EMBL/GenBank/DDBJ whole genome shotgun (WGS) entry which is preliminary data.</text>
</comment>
<keyword evidence="1" id="KW-0175">Coiled coil</keyword>
<dbReference type="AlphaFoldDB" id="A0A937ACU8"/>
<dbReference type="GO" id="GO:0000155">
    <property type="term" value="F:phosphorelay sensor kinase activity"/>
    <property type="evidence" value="ECO:0007669"/>
    <property type="project" value="InterPro"/>
</dbReference>
<sequence>MDKLKIYISPLFSSGVNAAIDAEQRRKVFLTNAISLSIVVFSFIILINDYFIVHNYLAGHRRLILIIALLSVPLFNKLGFHALAKSVLIISPGFAIIIIPVMVKDFFPGQLLWFHYGTAIMTSFPFILFHYKRERVLCVILFLAYLFLTIFIDRILLYYNPVQYGFENELANFTDYKIPPIFLSVFLSSVVLWFNNVNIRYATKLKLVNQELKNTNEELLTKSEQLDDLNKNLEKLVIERSAEIRTKNKQIIEYAHLNAHKVRGPLARIIGLLNLTKHTTDQEEIKELIAKMDFSAQELNEIITEMNEILSEGN</sequence>
<keyword evidence="2" id="KW-0472">Membrane</keyword>
<gene>
    <name evidence="3" type="ORF">JKP34_03000</name>
</gene>
<dbReference type="SUPFAM" id="SSF47384">
    <property type="entry name" value="Homodimeric domain of signal transducing histidine kinase"/>
    <property type="match status" value="1"/>
</dbReference>
<name>A0A937ACU8_9BACT</name>
<proteinExistence type="predicted"/>
<keyword evidence="4" id="KW-1185">Reference proteome</keyword>
<evidence type="ECO:0000313" key="3">
    <source>
        <dbReference type="EMBL" id="MBL0764204.1"/>
    </source>
</evidence>
<dbReference type="InterPro" id="IPR036097">
    <property type="entry name" value="HisK_dim/P_sf"/>
</dbReference>
<protein>
    <recommendedName>
        <fullName evidence="5">Histidine kinase</fullName>
    </recommendedName>
</protein>
<feature type="transmembrane region" description="Helical" evidence="2">
    <location>
        <begin position="87"/>
        <end position="107"/>
    </location>
</feature>
<organism evidence="3 4">
    <name type="scientific">Marivirga atlantica</name>
    <dbReference type="NCBI Taxonomy" id="1548457"/>
    <lineage>
        <taxon>Bacteria</taxon>
        <taxon>Pseudomonadati</taxon>
        <taxon>Bacteroidota</taxon>
        <taxon>Cytophagia</taxon>
        <taxon>Cytophagales</taxon>
        <taxon>Marivirgaceae</taxon>
        <taxon>Marivirga</taxon>
    </lineage>
</organism>
<reference evidence="3" key="1">
    <citation type="submission" date="2021-01" db="EMBL/GenBank/DDBJ databases">
        <title>Marivirga sp. nov., isolated from intertidal surface sediments.</title>
        <authorList>
            <person name="Zhang M."/>
        </authorList>
    </citation>
    <scope>NUCLEOTIDE SEQUENCE</scope>
    <source>
        <strain evidence="3">SM1354</strain>
    </source>
</reference>